<dbReference type="EMBL" id="JAHUZN010000003">
    <property type="protein sequence ID" value="KAG8499549.1"/>
    <property type="molecule type" value="Genomic_DNA"/>
</dbReference>
<reference evidence="1 2" key="1">
    <citation type="journal article" date="2021" name="bioRxiv">
        <title>The Gossypium anomalum genome as a resource for cotton improvement and evolutionary analysis of hybrid incompatibility.</title>
        <authorList>
            <person name="Grover C.E."/>
            <person name="Yuan D."/>
            <person name="Arick M.A."/>
            <person name="Miller E.R."/>
            <person name="Hu G."/>
            <person name="Peterson D.G."/>
            <person name="Wendel J.F."/>
            <person name="Udall J.A."/>
        </authorList>
    </citation>
    <scope>NUCLEOTIDE SEQUENCE [LARGE SCALE GENOMIC DNA]</scope>
    <source>
        <strain evidence="1">JFW-Udall</strain>
        <tissue evidence="1">Leaf</tissue>
    </source>
</reference>
<keyword evidence="2" id="KW-1185">Reference proteome</keyword>
<dbReference type="Proteomes" id="UP000701853">
    <property type="component" value="Chromosome 3"/>
</dbReference>
<gene>
    <name evidence="1" type="ORF">CXB51_006166</name>
</gene>
<name>A0A8J5ZXD2_9ROSI</name>
<organism evidence="1 2">
    <name type="scientific">Gossypium anomalum</name>
    <dbReference type="NCBI Taxonomy" id="47600"/>
    <lineage>
        <taxon>Eukaryota</taxon>
        <taxon>Viridiplantae</taxon>
        <taxon>Streptophyta</taxon>
        <taxon>Embryophyta</taxon>
        <taxon>Tracheophyta</taxon>
        <taxon>Spermatophyta</taxon>
        <taxon>Magnoliopsida</taxon>
        <taxon>eudicotyledons</taxon>
        <taxon>Gunneridae</taxon>
        <taxon>Pentapetalae</taxon>
        <taxon>rosids</taxon>
        <taxon>malvids</taxon>
        <taxon>Malvales</taxon>
        <taxon>Malvaceae</taxon>
        <taxon>Malvoideae</taxon>
        <taxon>Gossypium</taxon>
    </lineage>
</organism>
<evidence type="ECO:0000313" key="2">
    <source>
        <dbReference type="Proteomes" id="UP000701853"/>
    </source>
</evidence>
<evidence type="ECO:0000313" key="1">
    <source>
        <dbReference type="EMBL" id="KAG8499549.1"/>
    </source>
</evidence>
<sequence length="80" mass="8459">MHLQVKSGSFDHNNLVDMGTGILSGGLGVVAINVAKTIIQTAPDKNDLNLPFLATWWSNYTSLGPPILRAFPANAAAIVI</sequence>
<protein>
    <submittedName>
        <fullName evidence="1">Uncharacterized protein</fullName>
    </submittedName>
</protein>
<proteinExistence type="predicted"/>
<dbReference type="OrthoDB" id="14252at2759"/>
<dbReference type="AlphaFoldDB" id="A0A8J5ZXD2"/>
<accession>A0A8J5ZXD2</accession>
<comment type="caution">
    <text evidence="1">The sequence shown here is derived from an EMBL/GenBank/DDBJ whole genome shotgun (WGS) entry which is preliminary data.</text>
</comment>